<evidence type="ECO:0000313" key="2">
    <source>
        <dbReference type="WBParaSite" id="MCU_010257-RB"/>
    </source>
</evidence>
<reference evidence="2" key="1">
    <citation type="submission" date="2019-11" db="UniProtKB">
        <authorList>
            <consortium name="WormBaseParasite"/>
        </authorList>
    </citation>
    <scope>IDENTIFICATION</scope>
</reference>
<keyword evidence="1" id="KW-1133">Transmembrane helix</keyword>
<name>A0A5K3FP59_MESCO</name>
<keyword evidence="1" id="KW-0812">Transmembrane</keyword>
<keyword evidence="1" id="KW-0472">Membrane</keyword>
<organism evidence="2">
    <name type="scientific">Mesocestoides corti</name>
    <name type="common">Flatworm</name>
    <dbReference type="NCBI Taxonomy" id="53468"/>
    <lineage>
        <taxon>Eukaryota</taxon>
        <taxon>Metazoa</taxon>
        <taxon>Spiralia</taxon>
        <taxon>Lophotrochozoa</taxon>
        <taxon>Platyhelminthes</taxon>
        <taxon>Cestoda</taxon>
        <taxon>Eucestoda</taxon>
        <taxon>Cyclophyllidea</taxon>
        <taxon>Mesocestoididae</taxon>
        <taxon>Mesocestoides</taxon>
    </lineage>
</organism>
<dbReference type="WBParaSite" id="MCU_010257-RB">
    <property type="protein sequence ID" value="MCU_010257-RB"/>
    <property type="gene ID" value="MCU_010257"/>
</dbReference>
<accession>A0A5K3FP59</accession>
<feature type="transmembrane region" description="Helical" evidence="1">
    <location>
        <begin position="12"/>
        <end position="31"/>
    </location>
</feature>
<proteinExistence type="predicted"/>
<sequence>MRYNVVTKNKHFLLTVIPHTLLTLSYGCLIFHKFCKPCLLLMIIYFLLSLVSLRKILAFSSVEENLSLAC</sequence>
<feature type="transmembrane region" description="Helical" evidence="1">
    <location>
        <begin position="38"/>
        <end position="57"/>
    </location>
</feature>
<evidence type="ECO:0000256" key="1">
    <source>
        <dbReference type="SAM" id="Phobius"/>
    </source>
</evidence>
<dbReference type="PROSITE" id="PS51257">
    <property type="entry name" value="PROKAR_LIPOPROTEIN"/>
    <property type="match status" value="1"/>
</dbReference>
<protein>
    <submittedName>
        <fullName evidence="2">SCP domain-containing protein</fullName>
    </submittedName>
</protein>
<dbReference type="AlphaFoldDB" id="A0A5K3FP59"/>